<sequence length="616" mass="74044">MLPILIVKNEQENIRQTLMPFILENVKDFFILDTGSTDNTVNTIKNIYQEFNLNGIVLQEEFIDFSSSRNRCIELAKEHFKSDYILFLDAEWYIHNLKGLLEFCEKQLTSSKEFFFIKILTNKIKNYNLRLFKTSANAKFENIVHENIIAPKKLKDFVPEDIYFYWNPTEKGTDKSKERWKLDIKKLNEKKEKTRTDIFNLARTYFLIEEYTLAKYTLKDRISLKKIHGEEEVYYSYYLLAKISKDNHEKIEYYLNAFNQLPTRAEPLFQISLLLEDLNTKYAFLKKTISLKEPKSLFVNFNIYNHVYNLIIDTCYQLKKYDECNYYYQKGLELKIKTINLIDKNKFLDISKNIQEKNTDIITIAILAKNKEIFLPNFLKCLESQTWPKEKTNLYIRSNNNTDGTIKILKDWVLLNKHRYNEIFEDYSDVSEKVEEYQEHEWNKIRFKVLGKIRNDSIKWSLQKNSHYFVLDCDNFIFPETISEMYKSNCPIVAPFLKCDSKNKEYSNYSNYHACINNNGYYKKCLLYYFIFNSVIQGLIDVPVVHCGYFIRKEYLNLINYDDLSERYEYVIFSDVCRKEGIKQYLDNRKIYGYISFARNREEFENEEWFEKINCI</sequence>
<dbReference type="SUPFAM" id="SSF53448">
    <property type="entry name" value="Nucleotide-diphospho-sugar transferases"/>
    <property type="match status" value="2"/>
</dbReference>
<evidence type="ECO:0000256" key="1">
    <source>
        <dbReference type="ARBA" id="ARBA00006721"/>
    </source>
</evidence>
<evidence type="ECO:0000259" key="5">
    <source>
        <dbReference type="Pfam" id="PF00535"/>
    </source>
</evidence>
<dbReference type="Gene3D" id="3.90.550.10">
    <property type="entry name" value="Spore Coat Polysaccharide Biosynthesis Protein SpsA, Chain A"/>
    <property type="match status" value="2"/>
</dbReference>
<keyword evidence="3" id="KW-0808">Transferase</keyword>
<dbReference type="EMBL" id="MN740593">
    <property type="protein sequence ID" value="QHS77872.1"/>
    <property type="molecule type" value="Genomic_DNA"/>
</dbReference>
<protein>
    <recommendedName>
        <fullName evidence="5">Glycosyltransferase 2-like domain-containing protein</fullName>
    </recommendedName>
</protein>
<dbReference type="InterPro" id="IPR050757">
    <property type="entry name" value="Collagen_mod_GT25"/>
</dbReference>
<comment type="similarity">
    <text evidence="1">Belongs to the glycosyltransferase 25 family.</text>
</comment>
<proteinExistence type="inferred from homology"/>
<dbReference type="GO" id="GO:0016740">
    <property type="term" value="F:transferase activity"/>
    <property type="evidence" value="ECO:0007669"/>
    <property type="project" value="UniProtKB-KW"/>
</dbReference>
<evidence type="ECO:0000256" key="4">
    <source>
        <dbReference type="SAM" id="Coils"/>
    </source>
</evidence>
<name>A0A6C0ADX6_9ZZZZ</name>
<organism evidence="6">
    <name type="scientific">viral metagenome</name>
    <dbReference type="NCBI Taxonomy" id="1070528"/>
    <lineage>
        <taxon>unclassified sequences</taxon>
        <taxon>metagenomes</taxon>
        <taxon>organismal metagenomes</taxon>
    </lineage>
</organism>
<dbReference type="InterPro" id="IPR029044">
    <property type="entry name" value="Nucleotide-diphossugar_trans"/>
</dbReference>
<feature type="domain" description="Glycosyltransferase 2-like" evidence="5">
    <location>
        <begin position="4"/>
        <end position="90"/>
    </location>
</feature>
<dbReference type="Pfam" id="PF00535">
    <property type="entry name" value="Glycos_transf_2"/>
    <property type="match status" value="1"/>
</dbReference>
<evidence type="ECO:0000313" key="6">
    <source>
        <dbReference type="EMBL" id="QHS77872.1"/>
    </source>
</evidence>
<keyword evidence="2" id="KW-0328">Glycosyltransferase</keyword>
<evidence type="ECO:0000256" key="2">
    <source>
        <dbReference type="ARBA" id="ARBA00022676"/>
    </source>
</evidence>
<dbReference type="Pfam" id="PF03452">
    <property type="entry name" value="Anp1"/>
    <property type="match status" value="1"/>
</dbReference>
<accession>A0A6C0ADX6</accession>
<dbReference type="InterPro" id="IPR001173">
    <property type="entry name" value="Glyco_trans_2-like"/>
</dbReference>
<evidence type="ECO:0000256" key="3">
    <source>
        <dbReference type="ARBA" id="ARBA00022679"/>
    </source>
</evidence>
<reference evidence="6" key="1">
    <citation type="journal article" date="2020" name="Nature">
        <title>Giant virus diversity and host interactions through global metagenomics.</title>
        <authorList>
            <person name="Schulz F."/>
            <person name="Roux S."/>
            <person name="Paez-Espino D."/>
            <person name="Jungbluth S."/>
            <person name="Walsh D.A."/>
            <person name="Denef V.J."/>
            <person name="McMahon K.D."/>
            <person name="Konstantinidis K.T."/>
            <person name="Eloe-Fadrosh E.A."/>
            <person name="Kyrpides N.C."/>
            <person name="Woyke T."/>
        </authorList>
    </citation>
    <scope>NUCLEOTIDE SEQUENCE</scope>
    <source>
        <strain evidence="6">GVMAG-S-1021933-23</strain>
    </source>
</reference>
<dbReference type="PANTHER" id="PTHR10730">
    <property type="entry name" value="PROCOLLAGEN-LYSINE,2-OXOGLUTARATE 5-DIOXYGENASE/GLYCOSYLTRANSFERASE 25 FAMILY MEMBER"/>
    <property type="match status" value="1"/>
</dbReference>
<keyword evidence="4" id="KW-0175">Coiled coil</keyword>
<feature type="coiled-coil region" evidence="4">
    <location>
        <begin position="177"/>
        <end position="204"/>
    </location>
</feature>
<dbReference type="PANTHER" id="PTHR10730:SF53">
    <property type="entry name" value="GLYCOSYLTRANSFERASE 25 FAMILY MEMBER"/>
    <property type="match status" value="1"/>
</dbReference>
<dbReference type="AlphaFoldDB" id="A0A6C0ADX6"/>